<evidence type="ECO:0000256" key="1">
    <source>
        <dbReference type="ARBA" id="ARBA00022729"/>
    </source>
</evidence>
<proteinExistence type="predicted"/>
<keyword evidence="1" id="KW-0732">Signal</keyword>
<dbReference type="InterPro" id="IPR026444">
    <property type="entry name" value="Secre_tail"/>
</dbReference>
<dbReference type="InterPro" id="IPR050955">
    <property type="entry name" value="Plant_Biomass_Hydrol_Est"/>
</dbReference>
<organism evidence="4 5">
    <name type="scientific">Flavobacterium luteum</name>
    <dbReference type="NCBI Taxonomy" id="2026654"/>
    <lineage>
        <taxon>Bacteria</taxon>
        <taxon>Pseudomonadati</taxon>
        <taxon>Bacteroidota</taxon>
        <taxon>Flavobacteriia</taxon>
        <taxon>Flavobacteriales</taxon>
        <taxon>Flavobacteriaceae</taxon>
        <taxon>Flavobacterium</taxon>
    </lineage>
</organism>
<dbReference type="InterPro" id="IPR029058">
    <property type="entry name" value="AB_hydrolase_fold"/>
</dbReference>
<dbReference type="PANTHER" id="PTHR43037:SF5">
    <property type="entry name" value="FERULOYL ESTERASE"/>
    <property type="match status" value="1"/>
</dbReference>
<feature type="domain" description="Secretion system C-terminal sorting" evidence="3">
    <location>
        <begin position="331"/>
        <end position="383"/>
    </location>
</feature>
<name>A0A7J5A9A3_9FLAO</name>
<dbReference type="Pfam" id="PF18962">
    <property type="entry name" value="Por_Secre_tail"/>
    <property type="match status" value="1"/>
</dbReference>
<evidence type="ECO:0000259" key="3">
    <source>
        <dbReference type="Pfam" id="PF18962"/>
    </source>
</evidence>
<dbReference type="NCBIfam" id="TIGR04183">
    <property type="entry name" value="Por_Secre_tail"/>
    <property type="match status" value="1"/>
</dbReference>
<dbReference type="SUPFAM" id="SSF53474">
    <property type="entry name" value="alpha/beta-Hydrolases"/>
    <property type="match status" value="1"/>
</dbReference>
<gene>
    <name evidence="4" type="ORF">F6464_13600</name>
</gene>
<dbReference type="PANTHER" id="PTHR43037">
    <property type="entry name" value="UNNAMED PRODUCT-RELATED"/>
    <property type="match status" value="1"/>
</dbReference>
<dbReference type="Proteomes" id="UP000490922">
    <property type="component" value="Unassembled WGS sequence"/>
</dbReference>
<accession>A0A7J5A9A3</accession>
<keyword evidence="2" id="KW-0378">Hydrolase</keyword>
<evidence type="ECO:0000256" key="2">
    <source>
        <dbReference type="ARBA" id="ARBA00022801"/>
    </source>
</evidence>
<dbReference type="Gene3D" id="3.40.50.1820">
    <property type="entry name" value="alpha/beta hydrolase"/>
    <property type="match status" value="1"/>
</dbReference>
<protein>
    <submittedName>
        <fullName evidence="4">T9SS type A sorting domain-containing protein</fullName>
    </submittedName>
</protein>
<comment type="caution">
    <text evidence="4">The sequence shown here is derived from an EMBL/GenBank/DDBJ whole genome shotgun (WGS) entry which is preliminary data.</text>
</comment>
<sequence>MKKTKINLVVFAIVLIALLPSKIIAQWNQPQWVVDKYQPLVYNFVYSGVNQSLAYRILKPINFDASKKYPVVVTLHNASGFSIPGSRDYNINNLRAINGQFAGDSIQSKYPTYVIALQADKFTSGKFDMWNKKHFEGAKQIIAALAPNVDINRIYVMGQSAGGHGTNLFISYGPTYFAAAIAASAEGNKISLANRDKLVNFNLWTMHGSNDTTSPYSSDVELFTYMKSKNAKMKFTTFIGRGHSTEDFLVGSYGATGTVTKSDTDEVTGVVTTKTYDYTTEYASAGSDPEANTLYWLFSKSLLGTAALNKKRATQKPTINFDLANSELNYSAGIDQIIVYNLNGSAVLKAKKPSGNTLDLSSLKAGLYIVKTYQENGDVGTTKIMK</sequence>
<dbReference type="RefSeq" id="WP_151108503.1">
    <property type="nucleotide sequence ID" value="NZ_WAEM01000011.1"/>
</dbReference>
<evidence type="ECO:0000313" key="4">
    <source>
        <dbReference type="EMBL" id="KAB1154018.1"/>
    </source>
</evidence>
<evidence type="ECO:0000313" key="5">
    <source>
        <dbReference type="Proteomes" id="UP000490922"/>
    </source>
</evidence>
<keyword evidence="5" id="KW-1185">Reference proteome</keyword>
<dbReference type="OrthoDB" id="9764953at2"/>
<reference evidence="4 5" key="1">
    <citation type="submission" date="2019-09" db="EMBL/GenBank/DDBJ databases">
        <title>Flavobacterium sp. nov., isolated from glacier ice.</title>
        <authorList>
            <person name="Liu Q."/>
        </authorList>
    </citation>
    <scope>NUCLEOTIDE SEQUENCE [LARGE SCALE GENOMIC DNA]</scope>
    <source>
        <strain evidence="4 5">NBRC 112527</strain>
    </source>
</reference>
<dbReference type="GO" id="GO:0016787">
    <property type="term" value="F:hydrolase activity"/>
    <property type="evidence" value="ECO:0007669"/>
    <property type="project" value="UniProtKB-KW"/>
</dbReference>
<dbReference type="EMBL" id="WAEM01000011">
    <property type="protein sequence ID" value="KAB1154018.1"/>
    <property type="molecule type" value="Genomic_DNA"/>
</dbReference>
<dbReference type="AlphaFoldDB" id="A0A7J5A9A3"/>